<evidence type="ECO:0000313" key="2">
    <source>
        <dbReference type="EMBL" id="TNV80938.1"/>
    </source>
</evidence>
<dbReference type="Proteomes" id="UP000785679">
    <property type="component" value="Unassembled WGS sequence"/>
</dbReference>
<gene>
    <name evidence="2" type="ORF">FGO68_gene8046</name>
</gene>
<sequence>MISQPKTAFLSLGASPARPKDSYHPLMIDTRKGTAGKNDYNDVGSVQSAVAYRPNHQQPPVHRIPVIKQRQDSVKFPQPSSATPSQSWRQSPGVLEFARQISQLSKAPPANRVTHTAEGNRAKISGHGGVQMMMQHHSKSPKGPNQTIVFTHEETDTQEGAQFDPSRVTSNMSKGHQLNSQNSPERVTGGLHKLESRFFKNNPIAVEEGTSAPKQMINQSSGMLDTDTPIQSSSQKFTNMRGRTRGSMGGWKQADRQKVDLAVVSLNAAGPFDTFNRQKMLFFQPQHETEAWLSQFQGGDYQSVPLPSSGQMTPMTPPTGGIQEPFEQQQRVISNENDDKNLMKYLKPVKHLYRVAYADPTEHTKRAQNLDLPIQVESSQYKDFSVNQLQEMDGISRQQVDEQDKNKNIFSLKQSDSMNTLFENMLKQYREKRYIISANTTHRLAAKDINEVFRPLNNKLDESKIIVEEPILDVPTLFKPSKISNTFMNPQMIVQQNSRILTSPKTHQYRVINNLMRSQLYRKKVGVHRKTMSSGFDSITPRNAHEVKLANTMIHKIKNESFVGETMHTTFNTREDERHVSHNDSTAYRQKRGPRMNFEKEQKLAMAIPGYVEYVFNM</sequence>
<reference evidence="2" key="1">
    <citation type="submission" date="2019-06" db="EMBL/GenBank/DDBJ databases">
        <authorList>
            <person name="Zheng W."/>
        </authorList>
    </citation>
    <scope>NUCLEOTIDE SEQUENCE</scope>
    <source>
        <strain evidence="2">QDHG01</strain>
    </source>
</reference>
<dbReference type="AlphaFoldDB" id="A0A8J8NTQ5"/>
<name>A0A8J8NTQ5_HALGN</name>
<feature type="compositionally biased region" description="Polar residues" evidence="1">
    <location>
        <begin position="78"/>
        <end position="90"/>
    </location>
</feature>
<evidence type="ECO:0000256" key="1">
    <source>
        <dbReference type="SAM" id="MobiDB-lite"/>
    </source>
</evidence>
<proteinExistence type="predicted"/>
<accession>A0A8J8NTQ5</accession>
<dbReference type="EMBL" id="RRYP01006821">
    <property type="protein sequence ID" value="TNV80938.1"/>
    <property type="molecule type" value="Genomic_DNA"/>
</dbReference>
<keyword evidence="3" id="KW-1185">Reference proteome</keyword>
<evidence type="ECO:0000313" key="3">
    <source>
        <dbReference type="Proteomes" id="UP000785679"/>
    </source>
</evidence>
<feature type="region of interest" description="Disordered" evidence="1">
    <location>
        <begin position="1"/>
        <end position="24"/>
    </location>
</feature>
<organism evidence="2 3">
    <name type="scientific">Halteria grandinella</name>
    <dbReference type="NCBI Taxonomy" id="5974"/>
    <lineage>
        <taxon>Eukaryota</taxon>
        <taxon>Sar</taxon>
        <taxon>Alveolata</taxon>
        <taxon>Ciliophora</taxon>
        <taxon>Intramacronucleata</taxon>
        <taxon>Spirotrichea</taxon>
        <taxon>Stichotrichia</taxon>
        <taxon>Sporadotrichida</taxon>
        <taxon>Halteriidae</taxon>
        <taxon>Halteria</taxon>
    </lineage>
</organism>
<feature type="region of interest" description="Disordered" evidence="1">
    <location>
        <begin position="73"/>
        <end position="92"/>
    </location>
</feature>
<protein>
    <submittedName>
        <fullName evidence="2">Uncharacterized protein</fullName>
    </submittedName>
</protein>
<comment type="caution">
    <text evidence="2">The sequence shown here is derived from an EMBL/GenBank/DDBJ whole genome shotgun (WGS) entry which is preliminary data.</text>
</comment>